<name>A0A2T7CKT4_9POAL</name>
<dbReference type="InterPro" id="IPR032675">
    <property type="entry name" value="LRR_dom_sf"/>
</dbReference>
<proteinExistence type="predicted"/>
<dbReference type="Gene3D" id="3.80.10.10">
    <property type="entry name" value="Ribonuclease Inhibitor"/>
    <property type="match status" value="2"/>
</dbReference>
<dbReference type="Pfam" id="PF25019">
    <property type="entry name" value="LRR_R13L1-DRL21"/>
    <property type="match status" value="1"/>
</dbReference>
<reference evidence="2 3" key="1">
    <citation type="submission" date="2018-04" db="EMBL/GenBank/DDBJ databases">
        <title>WGS assembly of Panicum hallii var. hallii HAL2.</title>
        <authorList>
            <person name="Lovell J."/>
            <person name="Jenkins J."/>
            <person name="Lowry D."/>
            <person name="Mamidi S."/>
            <person name="Sreedasyam A."/>
            <person name="Weng X."/>
            <person name="Barry K."/>
            <person name="Bonette J."/>
            <person name="Campitelli B."/>
            <person name="Daum C."/>
            <person name="Gordon S."/>
            <person name="Gould B."/>
            <person name="Lipzen A."/>
            <person name="MacQueen A."/>
            <person name="Palacio-Mejia J."/>
            <person name="Plott C."/>
            <person name="Shakirov E."/>
            <person name="Shu S."/>
            <person name="Yoshinaga Y."/>
            <person name="Zane M."/>
            <person name="Rokhsar D."/>
            <person name="Grimwood J."/>
            <person name="Schmutz J."/>
            <person name="Juenger T."/>
        </authorList>
    </citation>
    <scope>NUCLEOTIDE SEQUENCE [LARGE SCALE GENOMIC DNA]</scope>
    <source>
        <strain evidence="3">cv. HAL2</strain>
    </source>
</reference>
<feature type="domain" description="R13L1/DRL21-like LRR repeat region" evidence="1">
    <location>
        <begin position="21"/>
        <end position="155"/>
    </location>
</feature>
<evidence type="ECO:0000313" key="2">
    <source>
        <dbReference type="EMBL" id="PUZ43863.1"/>
    </source>
</evidence>
<dbReference type="AlphaFoldDB" id="A0A2T7CKT4"/>
<dbReference type="PANTHER" id="PTHR47186:SF49">
    <property type="entry name" value="NB-ARC DOMAIN-CONTAINING PROTEIN"/>
    <property type="match status" value="1"/>
</dbReference>
<evidence type="ECO:0000259" key="1">
    <source>
        <dbReference type="Pfam" id="PF25019"/>
    </source>
</evidence>
<dbReference type="SUPFAM" id="SSF52047">
    <property type="entry name" value="RNI-like"/>
    <property type="match status" value="1"/>
</dbReference>
<evidence type="ECO:0000313" key="3">
    <source>
        <dbReference type="Proteomes" id="UP000244336"/>
    </source>
</evidence>
<dbReference type="InterPro" id="IPR056789">
    <property type="entry name" value="LRR_R13L1-DRL21"/>
</dbReference>
<dbReference type="PANTHER" id="PTHR47186">
    <property type="entry name" value="LEUCINE-RICH REPEAT-CONTAINING PROTEIN 57"/>
    <property type="match status" value="1"/>
</dbReference>
<keyword evidence="3" id="KW-1185">Reference proteome</keyword>
<dbReference type="STRING" id="1504633.A0A2T7CKT4"/>
<accession>A0A2T7CKT4</accession>
<dbReference type="OrthoDB" id="671427at2759"/>
<organism evidence="2 3">
    <name type="scientific">Panicum hallii var. hallii</name>
    <dbReference type="NCBI Taxonomy" id="1504633"/>
    <lineage>
        <taxon>Eukaryota</taxon>
        <taxon>Viridiplantae</taxon>
        <taxon>Streptophyta</taxon>
        <taxon>Embryophyta</taxon>
        <taxon>Tracheophyta</taxon>
        <taxon>Spermatophyta</taxon>
        <taxon>Magnoliopsida</taxon>
        <taxon>Liliopsida</taxon>
        <taxon>Poales</taxon>
        <taxon>Poaceae</taxon>
        <taxon>PACMAD clade</taxon>
        <taxon>Panicoideae</taxon>
        <taxon>Panicodae</taxon>
        <taxon>Paniceae</taxon>
        <taxon>Panicinae</taxon>
        <taxon>Panicum</taxon>
        <taxon>Panicum sect. Panicum</taxon>
    </lineage>
</organism>
<sequence length="402" mass="46279">MGFQHIWMVIGVALKNWPGPLSQLTRLRISGLENVSSSSFATKERIGEKVRLSYLFLECTSRIGHDGQLVKDEEGIPEEQQRQIEEIFNELHPPSSLENLVIRWYFGQRLPSWMMSTAIVPLGSLRVLMMDDLVSCSELPNGLCQLPCLELLQIVCAPAIKRIGPEFLQPNHHSHHHSQVGVPFPRLSKLKFNDLVDWEEWEWEEQVKAMPILEELILKKCKLRHVPPGLAFHSTALKILGIYDVKHLRSLENFTSVVHLDVFRNTDLERISNLPKLQKLIIIECPKMKVLEGMPALHKLDLEDYDMQTLPRYLQDIKPGHLLLDCSLWLLTSIAAGKHGPEWDKFSHAQQVKAYADDEGIPRKWYMLYTRDPFRFKTNISRSDITQGGTRGLLTLKHAPRR</sequence>
<dbReference type="Proteomes" id="UP000244336">
    <property type="component" value="Chromosome 8"/>
</dbReference>
<dbReference type="Gramene" id="PUZ43863">
    <property type="protein sequence ID" value="PUZ43863"/>
    <property type="gene ID" value="GQ55_8G041100"/>
</dbReference>
<gene>
    <name evidence="2" type="ORF">GQ55_8G041100</name>
</gene>
<protein>
    <recommendedName>
        <fullName evidence="1">R13L1/DRL21-like LRR repeat region domain-containing protein</fullName>
    </recommendedName>
</protein>
<dbReference type="EMBL" id="CM009756">
    <property type="protein sequence ID" value="PUZ43863.1"/>
    <property type="molecule type" value="Genomic_DNA"/>
</dbReference>